<feature type="domain" description="Heat-inducible transcription repressor HrcA C-terminal" evidence="6">
    <location>
        <begin position="110"/>
        <end position="327"/>
    </location>
</feature>
<protein>
    <recommendedName>
        <fullName evidence="5">Heat-inducible transcription repressor HrcA</fullName>
    </recommendedName>
</protein>
<keyword evidence="4 5" id="KW-0804">Transcription</keyword>
<reference evidence="8 9" key="1">
    <citation type="submission" date="2017-08" db="EMBL/GenBank/DDBJ databases">
        <title>Infants hospitalized years apart are colonized by the same room-sourced microbial strains.</title>
        <authorList>
            <person name="Brooks B."/>
            <person name="Olm M.R."/>
            <person name="Firek B.A."/>
            <person name="Baker R."/>
            <person name="Thomas B.C."/>
            <person name="Morowitz M.J."/>
            <person name="Banfield J.F."/>
        </authorList>
    </citation>
    <scope>NUCLEOTIDE SEQUENCE [LARGE SCALE GENOMIC DNA]</scope>
    <source>
        <strain evidence="8">S2_005_002_R2_29</strain>
    </source>
</reference>
<evidence type="ECO:0000259" key="6">
    <source>
        <dbReference type="Pfam" id="PF01628"/>
    </source>
</evidence>
<dbReference type="InterPro" id="IPR023120">
    <property type="entry name" value="WHTH_transcript_rep_HrcA_IDD"/>
</dbReference>
<comment type="similarity">
    <text evidence="5">Belongs to the HrcA family.</text>
</comment>
<dbReference type="InterPro" id="IPR029016">
    <property type="entry name" value="GAF-like_dom_sf"/>
</dbReference>
<proteinExistence type="inferred from homology"/>
<comment type="function">
    <text evidence="5">Negative regulator of class I heat shock genes (grpE-dnaK-dnaJ and groELS operons). Prevents heat-shock induction of these operons.</text>
</comment>
<evidence type="ECO:0000256" key="1">
    <source>
        <dbReference type="ARBA" id="ARBA00022491"/>
    </source>
</evidence>
<dbReference type="Proteomes" id="UP000249417">
    <property type="component" value="Unassembled WGS sequence"/>
</dbReference>
<organism evidence="8 9">
    <name type="scientific">Micavibrio aeruginosavorus</name>
    <dbReference type="NCBI Taxonomy" id="349221"/>
    <lineage>
        <taxon>Bacteria</taxon>
        <taxon>Pseudomonadati</taxon>
        <taxon>Bdellovibrionota</taxon>
        <taxon>Bdellovibrionia</taxon>
        <taxon>Bdellovibrionales</taxon>
        <taxon>Pseudobdellovibrionaceae</taxon>
        <taxon>Micavibrio</taxon>
    </lineage>
</organism>
<dbReference type="InterPro" id="IPR005104">
    <property type="entry name" value="WHTH_HrcA_DNA-bd"/>
</dbReference>
<dbReference type="SUPFAM" id="SSF46785">
    <property type="entry name" value="Winged helix' DNA-binding domain"/>
    <property type="match status" value="1"/>
</dbReference>
<sequence>MKTVVSYTTLDERAREIFRHIVETYMANGDPVGSRTLSRNFDLSPATIRNVMADLEHLGLLEAPHISAGRLPTTQGLRYFIDGILEIGALSEAERRALESEYKEGNSVPDILDQASRMLSGLSSSAGLVVAPKADKSIRHIEFVSLQPTRALVIIVPEDGMVENRIIELPAGITPDILKQASNFLSERLYGKTFSEMRGAIKEEISHRRDELGGLMARIIEEGLATQAGDGTLIVRGTSKLLDQGSVQDLDRLRLLMEQLEAKETVSKLLDEAGQADGVKIFIGSENPIFGGSGHSLILTPYRNGAGSFVGAVGVIGPTRLDYAKIVPSVNFMAEMIGRNIRKLSEG</sequence>
<feature type="domain" description="Winged helix-turn-helix transcription repressor HrcA DNA-binding" evidence="7">
    <location>
        <begin position="11"/>
        <end position="74"/>
    </location>
</feature>
<keyword evidence="3 5" id="KW-0346">Stress response</keyword>
<evidence type="ECO:0000256" key="3">
    <source>
        <dbReference type="ARBA" id="ARBA00023016"/>
    </source>
</evidence>
<dbReference type="HAMAP" id="MF_00081">
    <property type="entry name" value="HrcA"/>
    <property type="match status" value="1"/>
</dbReference>
<evidence type="ECO:0000256" key="2">
    <source>
        <dbReference type="ARBA" id="ARBA00023015"/>
    </source>
</evidence>
<evidence type="ECO:0000256" key="4">
    <source>
        <dbReference type="ARBA" id="ARBA00023163"/>
    </source>
</evidence>
<dbReference type="PANTHER" id="PTHR34824:SF1">
    <property type="entry name" value="HEAT-INDUCIBLE TRANSCRIPTION REPRESSOR HRCA"/>
    <property type="match status" value="1"/>
</dbReference>
<dbReference type="GO" id="GO:0003677">
    <property type="term" value="F:DNA binding"/>
    <property type="evidence" value="ECO:0007669"/>
    <property type="project" value="InterPro"/>
</dbReference>
<keyword evidence="1 5" id="KW-0678">Repressor</keyword>
<comment type="caution">
    <text evidence="8">The sequence shown here is derived from an EMBL/GenBank/DDBJ whole genome shotgun (WGS) entry which is preliminary data.</text>
</comment>
<dbReference type="Pfam" id="PF03444">
    <property type="entry name" value="WHD_HrcA"/>
    <property type="match status" value="1"/>
</dbReference>
<dbReference type="Pfam" id="PF01628">
    <property type="entry name" value="HrcA"/>
    <property type="match status" value="1"/>
</dbReference>
<dbReference type="GO" id="GO:0045892">
    <property type="term" value="P:negative regulation of DNA-templated transcription"/>
    <property type="evidence" value="ECO:0007669"/>
    <property type="project" value="UniProtKB-UniRule"/>
</dbReference>
<gene>
    <name evidence="5 8" type="primary">hrcA</name>
    <name evidence="8" type="ORF">DI551_09120</name>
</gene>
<name>A0A2W5N278_9BACT</name>
<dbReference type="Gene3D" id="3.30.390.60">
    <property type="entry name" value="Heat-inducible transcription repressor hrca homolog, domain 3"/>
    <property type="match status" value="1"/>
</dbReference>
<dbReference type="NCBIfam" id="TIGR00331">
    <property type="entry name" value="hrcA"/>
    <property type="match status" value="1"/>
</dbReference>
<dbReference type="AlphaFoldDB" id="A0A2W5N278"/>
<dbReference type="InterPro" id="IPR002571">
    <property type="entry name" value="HrcA"/>
</dbReference>
<evidence type="ECO:0000256" key="5">
    <source>
        <dbReference type="HAMAP-Rule" id="MF_00081"/>
    </source>
</evidence>
<evidence type="ECO:0000259" key="7">
    <source>
        <dbReference type="Pfam" id="PF03444"/>
    </source>
</evidence>
<dbReference type="InterPro" id="IPR036390">
    <property type="entry name" value="WH_DNA-bd_sf"/>
</dbReference>
<dbReference type="SUPFAM" id="SSF55781">
    <property type="entry name" value="GAF domain-like"/>
    <property type="match status" value="1"/>
</dbReference>
<dbReference type="PIRSF" id="PIRSF005485">
    <property type="entry name" value="HrcA"/>
    <property type="match status" value="1"/>
</dbReference>
<dbReference type="PANTHER" id="PTHR34824">
    <property type="entry name" value="HEAT-INDUCIBLE TRANSCRIPTION REPRESSOR HRCA"/>
    <property type="match status" value="1"/>
</dbReference>
<dbReference type="InterPro" id="IPR036388">
    <property type="entry name" value="WH-like_DNA-bd_sf"/>
</dbReference>
<dbReference type="Gene3D" id="3.30.450.40">
    <property type="match status" value="1"/>
</dbReference>
<dbReference type="Gene3D" id="1.10.10.10">
    <property type="entry name" value="Winged helix-like DNA-binding domain superfamily/Winged helix DNA-binding domain"/>
    <property type="match status" value="1"/>
</dbReference>
<dbReference type="EMBL" id="QFQB01000072">
    <property type="protein sequence ID" value="PZQ44925.1"/>
    <property type="molecule type" value="Genomic_DNA"/>
</dbReference>
<evidence type="ECO:0000313" key="8">
    <source>
        <dbReference type="EMBL" id="PZQ44925.1"/>
    </source>
</evidence>
<keyword evidence="2 5" id="KW-0805">Transcription regulation</keyword>
<accession>A0A2W5N278</accession>
<dbReference type="InterPro" id="IPR021153">
    <property type="entry name" value="HrcA_C"/>
</dbReference>
<evidence type="ECO:0000313" key="9">
    <source>
        <dbReference type="Proteomes" id="UP000249417"/>
    </source>
</evidence>